<gene>
    <name evidence="1" type="ORF">PCOR1329_LOCUS2314</name>
</gene>
<keyword evidence="2" id="KW-1185">Reference proteome</keyword>
<evidence type="ECO:0000313" key="1">
    <source>
        <dbReference type="EMBL" id="CAK0791421.1"/>
    </source>
</evidence>
<accession>A0ABN9PEW6</accession>
<protein>
    <submittedName>
        <fullName evidence="1">Uncharacterized protein</fullName>
    </submittedName>
</protein>
<evidence type="ECO:0000313" key="2">
    <source>
        <dbReference type="Proteomes" id="UP001189429"/>
    </source>
</evidence>
<organism evidence="1 2">
    <name type="scientific">Prorocentrum cordatum</name>
    <dbReference type="NCBI Taxonomy" id="2364126"/>
    <lineage>
        <taxon>Eukaryota</taxon>
        <taxon>Sar</taxon>
        <taxon>Alveolata</taxon>
        <taxon>Dinophyceae</taxon>
        <taxon>Prorocentrales</taxon>
        <taxon>Prorocentraceae</taxon>
        <taxon>Prorocentrum</taxon>
    </lineage>
</organism>
<name>A0ABN9PEW6_9DINO</name>
<dbReference type="EMBL" id="CAUYUJ010000577">
    <property type="protein sequence ID" value="CAK0791421.1"/>
    <property type="molecule type" value="Genomic_DNA"/>
</dbReference>
<comment type="caution">
    <text evidence="1">The sequence shown here is derived from an EMBL/GenBank/DDBJ whole genome shotgun (WGS) entry which is preliminary data.</text>
</comment>
<reference evidence="1" key="1">
    <citation type="submission" date="2023-10" db="EMBL/GenBank/DDBJ databases">
        <authorList>
            <person name="Chen Y."/>
            <person name="Shah S."/>
            <person name="Dougan E. K."/>
            <person name="Thang M."/>
            <person name="Chan C."/>
        </authorList>
    </citation>
    <scope>NUCLEOTIDE SEQUENCE [LARGE SCALE GENOMIC DNA]</scope>
</reference>
<proteinExistence type="predicted"/>
<dbReference type="Proteomes" id="UP001189429">
    <property type="component" value="Unassembled WGS sequence"/>
</dbReference>
<sequence length="285" mass="32027">MSQTEYLVSVSIPALEGLPDFPGLAELRSGLQFVLVEEGQSWNVGILNDKVAEQWNRRFQLDSGISATDVDIYFKGRAEPVMPSELLSDLLLQTGCGVVQAHVVRRHTSWRDLMRAWPEKIRDFVDEWSRRPLQTSGRCWGDTADFEEAVGLVDKLVLRGRQLNEADRLSAISGLVSRGQDVVARWRRLVPEQVAEQEDMVGKLVGLVEKLSREPAGERAISWEFEKLARIIDGLLRTGSSRSSVGDDHDDDEGGEIIKELKKFQAEEGATPWSVARMMKVEFCC</sequence>